<dbReference type="AlphaFoldDB" id="A0A497EK96"/>
<comment type="similarity">
    <text evidence="1">Belongs to the bacterial ribosomal protein bL28 family.</text>
</comment>
<dbReference type="GO" id="GO:1990904">
    <property type="term" value="C:ribonucleoprotein complex"/>
    <property type="evidence" value="ECO:0007669"/>
    <property type="project" value="UniProtKB-KW"/>
</dbReference>
<comment type="caution">
    <text evidence="4">The sequence shown here is derived from an EMBL/GenBank/DDBJ whole genome shotgun (WGS) entry which is preliminary data.</text>
</comment>
<dbReference type="InterPro" id="IPR050096">
    <property type="entry name" value="Bacterial_rp_bL28"/>
</dbReference>
<gene>
    <name evidence="4" type="primary">rpmB</name>
    <name evidence="4" type="ORF">DRJ31_09400</name>
</gene>
<dbReference type="InterPro" id="IPR001383">
    <property type="entry name" value="Ribosomal_bL28_bact-type"/>
</dbReference>
<evidence type="ECO:0000313" key="5">
    <source>
        <dbReference type="Proteomes" id="UP000278475"/>
    </source>
</evidence>
<dbReference type="GO" id="GO:0005840">
    <property type="term" value="C:ribosome"/>
    <property type="evidence" value="ECO:0007669"/>
    <property type="project" value="UniProtKB-KW"/>
</dbReference>
<dbReference type="Proteomes" id="UP000278475">
    <property type="component" value="Unassembled WGS sequence"/>
</dbReference>
<dbReference type="GO" id="GO:0006412">
    <property type="term" value="P:translation"/>
    <property type="evidence" value="ECO:0007669"/>
    <property type="project" value="InterPro"/>
</dbReference>
<dbReference type="Pfam" id="PF00830">
    <property type="entry name" value="Ribosomal_L28"/>
    <property type="match status" value="1"/>
</dbReference>
<dbReference type="PANTHER" id="PTHR39080">
    <property type="entry name" value="50S RIBOSOMAL PROTEIN L28"/>
    <property type="match status" value="1"/>
</dbReference>
<protein>
    <submittedName>
        <fullName evidence="4">50S ribosomal protein L28</fullName>
    </submittedName>
</protein>
<sequence>MKCELCGKAPQFGHNVSHSKRHTKRRWVPNIHPVTIIIDGQPKRLNLCTRCLRNQHKVAKLG</sequence>
<evidence type="ECO:0000256" key="3">
    <source>
        <dbReference type="ARBA" id="ARBA00023274"/>
    </source>
</evidence>
<dbReference type="PANTHER" id="PTHR39080:SF1">
    <property type="entry name" value="LARGE RIBOSOMAL SUBUNIT PROTEIN BL28A"/>
    <property type="match status" value="1"/>
</dbReference>
<organism evidence="4 5">
    <name type="scientific">Thermoproteota archaeon</name>
    <dbReference type="NCBI Taxonomy" id="2056631"/>
    <lineage>
        <taxon>Archaea</taxon>
        <taxon>Thermoproteota</taxon>
    </lineage>
</organism>
<keyword evidence="2 4" id="KW-0689">Ribosomal protein</keyword>
<dbReference type="NCBIfam" id="TIGR00009">
    <property type="entry name" value="L28"/>
    <property type="match status" value="1"/>
</dbReference>
<evidence type="ECO:0000256" key="2">
    <source>
        <dbReference type="ARBA" id="ARBA00022980"/>
    </source>
</evidence>
<dbReference type="GO" id="GO:0003735">
    <property type="term" value="F:structural constituent of ribosome"/>
    <property type="evidence" value="ECO:0007669"/>
    <property type="project" value="InterPro"/>
</dbReference>
<accession>A0A497EK96</accession>
<name>A0A497EK96_9CREN</name>
<dbReference type="InterPro" id="IPR037147">
    <property type="entry name" value="Ribosomal_bL28_sf"/>
</dbReference>
<keyword evidence="3" id="KW-0687">Ribonucleoprotein</keyword>
<dbReference type="SUPFAM" id="SSF143800">
    <property type="entry name" value="L28p-like"/>
    <property type="match status" value="1"/>
</dbReference>
<evidence type="ECO:0000313" key="4">
    <source>
        <dbReference type="EMBL" id="RLE47042.1"/>
    </source>
</evidence>
<proteinExistence type="inferred from homology"/>
<evidence type="ECO:0000256" key="1">
    <source>
        <dbReference type="ARBA" id="ARBA00008760"/>
    </source>
</evidence>
<dbReference type="InterPro" id="IPR034704">
    <property type="entry name" value="Ribosomal_bL28/bL31-like_sf"/>
</dbReference>
<dbReference type="EMBL" id="QMQV01000153">
    <property type="protein sequence ID" value="RLE47042.1"/>
    <property type="molecule type" value="Genomic_DNA"/>
</dbReference>
<dbReference type="Gene3D" id="2.30.170.40">
    <property type="entry name" value="Ribosomal protein L28/L24"/>
    <property type="match status" value="1"/>
</dbReference>
<dbReference type="InterPro" id="IPR026569">
    <property type="entry name" value="Ribosomal_bL28"/>
</dbReference>
<reference evidence="4 5" key="1">
    <citation type="submission" date="2018-06" db="EMBL/GenBank/DDBJ databases">
        <title>Extensive metabolic versatility and redundancy in microbially diverse, dynamic hydrothermal sediments.</title>
        <authorList>
            <person name="Dombrowski N."/>
            <person name="Teske A."/>
            <person name="Baker B.J."/>
        </authorList>
    </citation>
    <scope>NUCLEOTIDE SEQUENCE [LARGE SCALE GENOMIC DNA]</scope>
    <source>
        <strain evidence="4">B66_G16</strain>
    </source>
</reference>
<dbReference type="HAMAP" id="MF_00373">
    <property type="entry name" value="Ribosomal_bL28"/>
    <property type="match status" value="1"/>
</dbReference>